<dbReference type="OrthoDB" id="1111178at2"/>
<proteinExistence type="predicted"/>
<dbReference type="PROSITE" id="PS51257">
    <property type="entry name" value="PROKAR_LIPOPROTEIN"/>
    <property type="match status" value="1"/>
</dbReference>
<keyword evidence="1" id="KW-0732">Signal</keyword>
<organism evidence="2 3">
    <name type="scientific">Arenibacter palladensis</name>
    <dbReference type="NCBI Taxonomy" id="237373"/>
    <lineage>
        <taxon>Bacteria</taxon>
        <taxon>Pseudomonadati</taxon>
        <taxon>Bacteroidota</taxon>
        <taxon>Flavobacteriia</taxon>
        <taxon>Flavobacteriales</taxon>
        <taxon>Flavobacteriaceae</taxon>
        <taxon>Arenibacter</taxon>
    </lineage>
</organism>
<dbReference type="EMBL" id="FQUX01000010">
    <property type="protein sequence ID" value="SHF97876.1"/>
    <property type="molecule type" value="Genomic_DNA"/>
</dbReference>
<gene>
    <name evidence="2" type="ORF">SAMN03080594_11075</name>
</gene>
<dbReference type="InterPro" id="IPR011050">
    <property type="entry name" value="Pectin_lyase_fold/virulence"/>
</dbReference>
<dbReference type="Proteomes" id="UP000184406">
    <property type="component" value="Unassembled WGS sequence"/>
</dbReference>
<keyword evidence="3" id="KW-1185">Reference proteome</keyword>
<feature type="signal peptide" evidence="1">
    <location>
        <begin position="1"/>
        <end position="21"/>
    </location>
</feature>
<evidence type="ECO:0008006" key="4">
    <source>
        <dbReference type="Google" id="ProtNLM"/>
    </source>
</evidence>
<feature type="chain" id="PRO_5012364073" description="Right handed beta helix region" evidence="1">
    <location>
        <begin position="22"/>
        <end position="507"/>
    </location>
</feature>
<dbReference type="RefSeq" id="WP_143153246.1">
    <property type="nucleotide sequence ID" value="NZ_FQUX01000010.1"/>
</dbReference>
<name>A0A1M5G2E3_9FLAO</name>
<evidence type="ECO:0000313" key="2">
    <source>
        <dbReference type="EMBL" id="SHF97876.1"/>
    </source>
</evidence>
<reference evidence="3" key="1">
    <citation type="submission" date="2016-11" db="EMBL/GenBank/DDBJ databases">
        <authorList>
            <person name="Varghese N."/>
            <person name="Submissions S."/>
        </authorList>
    </citation>
    <scope>NUCLEOTIDE SEQUENCE [LARGE SCALE GENOMIC DNA]</scope>
    <source>
        <strain evidence="3">DSM 17539</strain>
    </source>
</reference>
<accession>A0A1M5G2E3</accession>
<dbReference type="SUPFAM" id="SSF51126">
    <property type="entry name" value="Pectin lyase-like"/>
    <property type="match status" value="1"/>
</dbReference>
<protein>
    <recommendedName>
        <fullName evidence="4">Right handed beta helix region</fullName>
    </recommendedName>
</protein>
<dbReference type="AlphaFoldDB" id="A0A1M5G2E3"/>
<evidence type="ECO:0000313" key="3">
    <source>
        <dbReference type="Proteomes" id="UP000184406"/>
    </source>
</evidence>
<evidence type="ECO:0000256" key="1">
    <source>
        <dbReference type="SAM" id="SignalP"/>
    </source>
</evidence>
<sequence length="507" mass="56572">MHKTFCIFSALVLLLLFSSCRTDFDYTKSNGSLEFSKDTVFLDTIFSNIGSSTYTLKVYNRSSTDISIPTIQLKNGEDSKYRLNVDGEAGQLFRDIPLFAKDSLYIFVETTADITDADAKEFLHTDAIQFDKENHLQEVQLVTLIKDAIFLFPARSLNGQRETIVLDIKESGEEIRAEGFELGLDQLNFTKDKPYVIYGYAAVPEGKTLTIEAGTRVHFHKDSGILIKENASLHINGRLSEDRDLLENEVVFEGDRLEPNYSDVPGQWGSIWISKGSIHNKIDYLTIKNATVGILVHGGNNLEETTLTLKNSQIYNSENVNLWAKSAKIRSENLVLGAAGNISLYCNLGGDYSFTHATIANYWKYGFRSGAALQLDNSTLSGNSTSTMARADFKNCIIYGSNPNELNLIKGENSTFNFYFENCLLKFKNNSENDLYNFGNTAHYDNVLLNLDPEFESPTQNNFLIKENSSAIGAGNLVTAQSVPLDILGTDRTKNLTLGAYEVIFIN</sequence>